<reference evidence="2 3" key="1">
    <citation type="journal article" date="2010" name="Nature">
        <title>Genome sequencing and analysis of the model grass Brachypodium distachyon.</title>
        <authorList>
            <consortium name="International Brachypodium Initiative"/>
        </authorList>
    </citation>
    <scope>NUCLEOTIDE SEQUENCE [LARGE SCALE GENOMIC DNA]</scope>
    <source>
        <strain evidence="2 3">Bd21</strain>
    </source>
</reference>
<accession>A0A2K2D0Z1</accession>
<reference evidence="3" key="3">
    <citation type="submission" date="2018-08" db="UniProtKB">
        <authorList>
            <consortium name="EnsemblPlants"/>
        </authorList>
    </citation>
    <scope>IDENTIFICATION</scope>
    <source>
        <strain evidence="3">cv. Bd21</strain>
    </source>
</reference>
<sequence length="51" mass="5846">MSSNLALHGCLIFLFYYTISFEPSDNNEDPPTNHPRQANFLIVRVKHQGVI</sequence>
<keyword evidence="4" id="KW-1185">Reference proteome</keyword>
<feature type="signal peptide" evidence="1">
    <location>
        <begin position="1"/>
        <end position="20"/>
    </location>
</feature>
<feature type="chain" id="PRO_5036043307" evidence="1">
    <location>
        <begin position="21"/>
        <end position="51"/>
    </location>
</feature>
<dbReference type="InParanoid" id="A0A2K2D0Z1"/>
<protein>
    <submittedName>
        <fullName evidence="2 3">Uncharacterized protein</fullName>
    </submittedName>
</protein>
<evidence type="ECO:0000313" key="4">
    <source>
        <dbReference type="Proteomes" id="UP000008810"/>
    </source>
</evidence>
<proteinExistence type="predicted"/>
<evidence type="ECO:0000313" key="3">
    <source>
        <dbReference type="EnsemblPlants" id="PNT67940"/>
    </source>
</evidence>
<dbReference type="EMBL" id="CM000882">
    <property type="protein sequence ID" value="PNT67940.1"/>
    <property type="molecule type" value="Genomic_DNA"/>
</dbReference>
<dbReference type="EnsemblPlants" id="PNT67940">
    <property type="protein sequence ID" value="PNT67940"/>
    <property type="gene ID" value="BRADI_3g33993v3"/>
</dbReference>
<organism evidence="2">
    <name type="scientific">Brachypodium distachyon</name>
    <name type="common">Purple false brome</name>
    <name type="synonym">Trachynia distachya</name>
    <dbReference type="NCBI Taxonomy" id="15368"/>
    <lineage>
        <taxon>Eukaryota</taxon>
        <taxon>Viridiplantae</taxon>
        <taxon>Streptophyta</taxon>
        <taxon>Embryophyta</taxon>
        <taxon>Tracheophyta</taxon>
        <taxon>Spermatophyta</taxon>
        <taxon>Magnoliopsida</taxon>
        <taxon>Liliopsida</taxon>
        <taxon>Poales</taxon>
        <taxon>Poaceae</taxon>
        <taxon>BOP clade</taxon>
        <taxon>Pooideae</taxon>
        <taxon>Stipodae</taxon>
        <taxon>Brachypodieae</taxon>
        <taxon>Brachypodium</taxon>
    </lineage>
</organism>
<evidence type="ECO:0000313" key="2">
    <source>
        <dbReference type="EMBL" id="PNT67940.1"/>
    </source>
</evidence>
<keyword evidence="1" id="KW-0732">Signal</keyword>
<gene>
    <name evidence="2" type="ORF">BRADI_3g33993v3</name>
</gene>
<dbReference type="Proteomes" id="UP000008810">
    <property type="component" value="Chromosome 3"/>
</dbReference>
<dbReference type="AlphaFoldDB" id="A0A2K2D0Z1"/>
<reference evidence="2" key="2">
    <citation type="submission" date="2017-06" db="EMBL/GenBank/DDBJ databases">
        <title>WGS assembly of Brachypodium distachyon.</title>
        <authorList>
            <consortium name="The International Brachypodium Initiative"/>
            <person name="Lucas S."/>
            <person name="Harmon-Smith M."/>
            <person name="Lail K."/>
            <person name="Tice H."/>
            <person name="Grimwood J."/>
            <person name="Bruce D."/>
            <person name="Barry K."/>
            <person name="Shu S."/>
            <person name="Lindquist E."/>
            <person name="Wang M."/>
            <person name="Pitluck S."/>
            <person name="Vogel J.P."/>
            <person name="Garvin D.F."/>
            <person name="Mockler T.C."/>
            <person name="Schmutz J."/>
            <person name="Rokhsar D."/>
            <person name="Bevan M.W."/>
        </authorList>
    </citation>
    <scope>NUCLEOTIDE SEQUENCE</scope>
    <source>
        <strain evidence="2">Bd21</strain>
    </source>
</reference>
<name>A0A2K2D0Z1_BRADI</name>
<evidence type="ECO:0000256" key="1">
    <source>
        <dbReference type="SAM" id="SignalP"/>
    </source>
</evidence>
<dbReference type="Gramene" id="PNT67940">
    <property type="protein sequence ID" value="PNT67940"/>
    <property type="gene ID" value="BRADI_3g33993v3"/>
</dbReference>